<dbReference type="InterPro" id="IPR012257">
    <property type="entry name" value="Glc_ox_4Fe-4S"/>
</dbReference>
<evidence type="ECO:0000256" key="1">
    <source>
        <dbReference type="ARBA" id="ARBA00022485"/>
    </source>
</evidence>
<dbReference type="PANTHER" id="PTHR32479:SF17">
    <property type="entry name" value="GLYCOLATE OXIDASE IRON-SULFUR SUBUNIT"/>
    <property type="match status" value="1"/>
</dbReference>
<dbReference type="PROSITE" id="PS51379">
    <property type="entry name" value="4FE4S_FER_2"/>
    <property type="match status" value="2"/>
</dbReference>
<dbReference type="InterPro" id="IPR017896">
    <property type="entry name" value="4Fe4S_Fe-S-bd"/>
</dbReference>
<dbReference type="Proteomes" id="UP001054820">
    <property type="component" value="Chromosome"/>
</dbReference>
<keyword evidence="2 6" id="KW-0479">Metal-binding</keyword>
<evidence type="ECO:0000256" key="5">
    <source>
        <dbReference type="ARBA" id="ARBA00023014"/>
    </source>
</evidence>
<evidence type="ECO:0000256" key="3">
    <source>
        <dbReference type="ARBA" id="ARBA00022737"/>
    </source>
</evidence>
<dbReference type="SUPFAM" id="SSF54862">
    <property type="entry name" value="4Fe-4S ferredoxins"/>
    <property type="match status" value="1"/>
</dbReference>
<dbReference type="Pfam" id="PF13183">
    <property type="entry name" value="Fer4_8"/>
    <property type="match status" value="1"/>
</dbReference>
<keyword evidence="3" id="KW-0677">Repeat</keyword>
<proteinExistence type="predicted"/>
<comment type="function">
    <text evidence="6">Component of a complex that catalyzes the oxidation of glycolate to glyoxylate.</text>
</comment>
<name>A0ABN6CXG8_9GAMM</name>
<dbReference type="EC" id="1.1.99.14" evidence="6"/>
<dbReference type="PIRSF" id="PIRSF000139">
    <property type="entry name" value="Glc_ox_4Fe-4S"/>
    <property type="match status" value="1"/>
</dbReference>
<sequence>MQTQLPKDLLATETGQTADKILRSCVHCGFCLSACPTYGLLGDELDSPRGRIYLIKSVLEGNEVTQDTLSHLDRCLTCRSCETTCPSGVEYGHLLDIGREMAEEKSARNPLQRLIRYGVRKSLTTPWFFNLVIKAMPFLRHSTAVQFTVDELALQQKLQDQQEALKSSVLLISGCVQPALAPNINQASIKVLNRLGLNVLETPQEQCCGAVDHHLSGNADAIAKIKTNIDAWTAYLNQGVKAIISNASGCGVMVKDYPHLMREDAEYAKKAKRIAEHTFDIAEFLSKQDLSIFTHYKNQKVTFHSPCTLQHGQKLPGLVEDILRRLGYRISHVNDAHLCCGSAGTYSIFQPKLSKQLRKNKLTNLLDSNPKIIVTANIGCLMHLQKGTEVPVKHWIELLSTHS</sequence>
<evidence type="ECO:0000256" key="6">
    <source>
        <dbReference type="PIRNR" id="PIRNR000139"/>
    </source>
</evidence>
<comment type="catalytic activity">
    <reaction evidence="6">
        <text>glycolate + A = glyoxylate + AH2</text>
        <dbReference type="Rhea" id="RHEA:21264"/>
        <dbReference type="ChEBI" id="CHEBI:13193"/>
        <dbReference type="ChEBI" id="CHEBI:17499"/>
        <dbReference type="ChEBI" id="CHEBI:29805"/>
        <dbReference type="ChEBI" id="CHEBI:36655"/>
        <dbReference type="EC" id="1.1.99.14"/>
    </reaction>
</comment>
<keyword evidence="9" id="KW-1185">Reference proteome</keyword>
<feature type="domain" description="4Fe-4S ferredoxin-type" evidence="7">
    <location>
        <begin position="14"/>
        <end position="46"/>
    </location>
</feature>
<evidence type="ECO:0000313" key="8">
    <source>
        <dbReference type="EMBL" id="BCN92284.1"/>
    </source>
</evidence>
<evidence type="ECO:0000313" key="9">
    <source>
        <dbReference type="Proteomes" id="UP001054820"/>
    </source>
</evidence>
<feature type="domain" description="4Fe-4S ferredoxin-type" evidence="7">
    <location>
        <begin position="65"/>
        <end position="89"/>
    </location>
</feature>
<dbReference type="InterPro" id="IPR004017">
    <property type="entry name" value="Cys_rich_dom"/>
</dbReference>
<dbReference type="PANTHER" id="PTHR32479">
    <property type="entry name" value="GLYCOLATE OXIDASE IRON-SULFUR SUBUNIT"/>
    <property type="match status" value="1"/>
</dbReference>
<protein>
    <recommendedName>
        <fullName evidence="6">Glycolate oxidase iron-sulfur subunit</fullName>
        <ecNumber evidence="6">1.1.99.14</ecNumber>
    </recommendedName>
</protein>
<evidence type="ECO:0000259" key="7">
    <source>
        <dbReference type="PROSITE" id="PS51379"/>
    </source>
</evidence>
<dbReference type="InterPro" id="IPR009051">
    <property type="entry name" value="Helical_ferredxn"/>
</dbReference>
<dbReference type="NCBIfam" id="NF008434">
    <property type="entry name" value="PRK11274.1"/>
    <property type="match status" value="1"/>
</dbReference>
<keyword evidence="6" id="KW-0249">Electron transport</keyword>
<gene>
    <name evidence="8" type="primary">glcF</name>
    <name evidence="8" type="ORF">THMIRHAM_00690</name>
</gene>
<dbReference type="Gene3D" id="1.10.1060.10">
    <property type="entry name" value="Alpha-helical ferredoxin"/>
    <property type="match status" value="1"/>
</dbReference>
<dbReference type="EMBL" id="AP024202">
    <property type="protein sequence ID" value="BCN92284.1"/>
    <property type="molecule type" value="Genomic_DNA"/>
</dbReference>
<evidence type="ECO:0000256" key="4">
    <source>
        <dbReference type="ARBA" id="ARBA00023004"/>
    </source>
</evidence>
<dbReference type="InterPro" id="IPR017900">
    <property type="entry name" value="4Fe4S_Fe_S_CS"/>
</dbReference>
<dbReference type="PROSITE" id="PS00198">
    <property type="entry name" value="4FE4S_FER_1"/>
    <property type="match status" value="2"/>
</dbReference>
<keyword evidence="4 6" id="KW-0408">Iron</keyword>
<comment type="cofactor">
    <cofactor evidence="6">
        <name>[4Fe-4S] cluster</name>
        <dbReference type="ChEBI" id="CHEBI:49883"/>
    </cofactor>
    <text evidence="6">Binds 2 [4Fe-4S] clusters.</text>
</comment>
<keyword evidence="1 6" id="KW-0004">4Fe-4S</keyword>
<organism evidence="8 9">
    <name type="scientific">Thiomicrorhabdus immobilis</name>
    <dbReference type="NCBI Taxonomy" id="2791037"/>
    <lineage>
        <taxon>Bacteria</taxon>
        <taxon>Pseudomonadati</taxon>
        <taxon>Pseudomonadota</taxon>
        <taxon>Gammaproteobacteria</taxon>
        <taxon>Thiotrichales</taxon>
        <taxon>Piscirickettsiaceae</taxon>
        <taxon>Thiomicrorhabdus</taxon>
    </lineage>
</organism>
<dbReference type="RefSeq" id="WP_237261989.1">
    <property type="nucleotide sequence ID" value="NZ_AP024202.1"/>
</dbReference>
<accession>A0ABN6CXG8</accession>
<comment type="catalytic activity">
    <reaction evidence="6">
        <text>(R)-lactate + A = pyruvate + AH2</text>
        <dbReference type="Rhea" id="RHEA:15089"/>
        <dbReference type="ChEBI" id="CHEBI:13193"/>
        <dbReference type="ChEBI" id="CHEBI:15361"/>
        <dbReference type="ChEBI" id="CHEBI:16004"/>
        <dbReference type="ChEBI" id="CHEBI:17499"/>
    </reaction>
</comment>
<dbReference type="Pfam" id="PF02754">
    <property type="entry name" value="CCG"/>
    <property type="match status" value="2"/>
</dbReference>
<keyword evidence="5 6" id="KW-0411">Iron-sulfur</keyword>
<keyword evidence="6" id="KW-0813">Transport</keyword>
<reference evidence="8" key="1">
    <citation type="journal article" date="2022" name="Arch. Microbiol.">
        <title>Thiomicrorhabdus immobilis sp. nov., a mesophilic sulfur-oxidizing bacterium isolated from sediment of a brackish lake in northern Japan.</title>
        <authorList>
            <person name="Kojima H."/>
            <person name="Mochizuki J."/>
            <person name="Kanda M."/>
            <person name="Watanabe T."/>
            <person name="Fukui M."/>
        </authorList>
    </citation>
    <scope>NUCLEOTIDE SEQUENCE</scope>
    <source>
        <strain evidence="8">Am19</strain>
    </source>
</reference>
<evidence type="ECO:0000256" key="2">
    <source>
        <dbReference type="ARBA" id="ARBA00022723"/>
    </source>
</evidence>